<evidence type="ECO:0000256" key="1">
    <source>
        <dbReference type="ARBA" id="ARBA00029457"/>
    </source>
</evidence>
<proteinExistence type="inferred from homology"/>
<dbReference type="EMBL" id="VTPC01001125">
    <property type="protein sequence ID" value="KAF2902999.1"/>
    <property type="molecule type" value="Genomic_DNA"/>
</dbReference>
<comment type="similarity">
    <text evidence="1">Belongs to the C19orf12 family.</text>
</comment>
<reference evidence="2" key="1">
    <citation type="submission" date="2019-08" db="EMBL/GenBank/DDBJ databases">
        <title>The genome of the North American firefly Photinus pyralis.</title>
        <authorList>
            <consortium name="Photinus pyralis genome working group"/>
            <person name="Fallon T.R."/>
            <person name="Sander Lower S.E."/>
            <person name="Weng J.-K."/>
        </authorList>
    </citation>
    <scope>NUCLEOTIDE SEQUENCE</scope>
    <source>
        <strain evidence="2">TRF0915ILg1</strain>
        <tissue evidence="2">Whole body</tissue>
    </source>
</reference>
<keyword evidence="3" id="KW-1185">Reference proteome</keyword>
<evidence type="ECO:0000313" key="3">
    <source>
        <dbReference type="Proteomes" id="UP000801492"/>
    </source>
</evidence>
<dbReference type="InterPro" id="IPR033369">
    <property type="entry name" value="C19orf12"/>
</dbReference>
<accession>A0A8K0GK62</accession>
<comment type="caution">
    <text evidence="2">The sequence shown here is derived from an EMBL/GenBank/DDBJ whole genome shotgun (WGS) entry which is preliminary data.</text>
</comment>
<dbReference type="PANTHER" id="PTHR31493:SF1">
    <property type="entry name" value="PROTEIN C19ORF12"/>
    <property type="match status" value="1"/>
</dbReference>
<name>A0A8K0GK62_IGNLU</name>
<gene>
    <name evidence="2" type="ORF">ILUMI_03168</name>
</gene>
<dbReference type="AlphaFoldDB" id="A0A8K0GK62"/>
<evidence type="ECO:0000313" key="2">
    <source>
        <dbReference type="EMBL" id="KAF2902999.1"/>
    </source>
</evidence>
<sequence>MPVNNNELISVAQQLSEDQNLRVTIKESMKGACMAGGGALVGGLLGGPIGLAIGGTVGSVCAAWKGSGKYKSVALVIMEDMSANQREQLASSLRRAVEGIQVEDAVMLTGLVMGNAAVQRMFLTELCNFLRTEMGLAITV</sequence>
<dbReference type="Proteomes" id="UP000801492">
    <property type="component" value="Unassembled WGS sequence"/>
</dbReference>
<organism evidence="2 3">
    <name type="scientific">Ignelater luminosus</name>
    <name type="common">Cucubano</name>
    <name type="synonym">Pyrophorus luminosus</name>
    <dbReference type="NCBI Taxonomy" id="2038154"/>
    <lineage>
        <taxon>Eukaryota</taxon>
        <taxon>Metazoa</taxon>
        <taxon>Ecdysozoa</taxon>
        <taxon>Arthropoda</taxon>
        <taxon>Hexapoda</taxon>
        <taxon>Insecta</taxon>
        <taxon>Pterygota</taxon>
        <taxon>Neoptera</taxon>
        <taxon>Endopterygota</taxon>
        <taxon>Coleoptera</taxon>
        <taxon>Polyphaga</taxon>
        <taxon>Elateriformia</taxon>
        <taxon>Elateroidea</taxon>
        <taxon>Elateridae</taxon>
        <taxon>Agrypninae</taxon>
        <taxon>Pyrophorini</taxon>
        <taxon>Ignelater</taxon>
    </lineage>
</organism>
<dbReference type="PANTHER" id="PTHR31493">
    <property type="entry name" value="NAZO FAMILY MEMBER"/>
    <property type="match status" value="1"/>
</dbReference>
<dbReference type="Pfam" id="PF20721">
    <property type="entry name" value="C19orf12"/>
    <property type="match status" value="1"/>
</dbReference>
<dbReference type="OrthoDB" id="5976774at2759"/>
<protein>
    <submittedName>
        <fullName evidence="2">Uncharacterized protein</fullName>
    </submittedName>
</protein>